<dbReference type="GeneID" id="109462070"/>
<dbReference type="InterPro" id="IPR018097">
    <property type="entry name" value="EGF_Ca-bd_CS"/>
</dbReference>
<dbReference type="SMART" id="SM00179">
    <property type="entry name" value="EGF_CA"/>
    <property type="match status" value="3"/>
</dbReference>
<dbReference type="SUPFAM" id="SSF57196">
    <property type="entry name" value="EGF/Laminin"/>
    <property type="match status" value="2"/>
</dbReference>
<dbReference type="PROSITE" id="PS01186">
    <property type="entry name" value="EGF_2"/>
    <property type="match status" value="1"/>
</dbReference>
<sequence>MRQVEPEEKVERFATSEEDDEDDDECYEFDDEGLGPSVENSFVIVNNEVENCVESGAASPSEPPLVLQQKAMYMPPRNTQSERRWLAQIKKCYIFKSRESPYPDLVLVNRFPYVQDDGTAEMYCVSNYPEADLNWNLLPTLGRDAQEMIDNQDRWLSGGPVPSTFAMSGRLFGINADAEGFRAGAWNCSDDGQGFGSWVIGITNFRSTAIKPFKVTQTVNEGQRGVNLIMNQTVPEAFAKRWNRGPNVIGGSDTLSLDLDSKRGGNTLEQFVSPGRGVLDCYQQGQREDPTKAGMMRVIVRSCPEGKYGGGCTDDCPRCYNGGMCHDETGECICPPGFMGRNCEQPCGGNKFGVNCTHQCKRPQRDDQCMELLFCMPDPWGCSCATGFRGDECDEFCPQGRFGADCNQNCNCKNDSNCNIYTGNCPEGCREGWKGATCQEECAPGEFGSNCLLKCHCMNNETCDGATGHCPPGCAVGWLGPSCQEPDDCVTNECLNGATCNDLRDAYNCSCPIGWIGRFCETMTPEPCRDLEPCENGATCVPLSEEEYRCDCAETYEGQHCEVQNLPEEAGSPVGAIVGALVAVLLIGGIAGAAYYYLKVKKNKGNDGRVSPEAQGDSDDE</sequence>
<dbReference type="PANTHER" id="PTHR24043:SF8">
    <property type="entry name" value="EGF-LIKE DOMAIN-CONTAINING PROTEIN"/>
    <property type="match status" value="1"/>
</dbReference>
<dbReference type="InterPro" id="IPR000152">
    <property type="entry name" value="EGF-type_Asp/Asn_hydroxyl_site"/>
</dbReference>
<dbReference type="InterPro" id="IPR001881">
    <property type="entry name" value="EGF-like_Ca-bd_dom"/>
</dbReference>
<dbReference type="OrthoDB" id="1668230at2759"/>
<evidence type="ECO:0000256" key="3">
    <source>
        <dbReference type="ARBA" id="ARBA00022737"/>
    </source>
</evidence>
<dbReference type="GO" id="GO:0005044">
    <property type="term" value="F:scavenger receptor activity"/>
    <property type="evidence" value="ECO:0007669"/>
    <property type="project" value="InterPro"/>
</dbReference>
<evidence type="ECO:0000313" key="10">
    <source>
        <dbReference type="Proteomes" id="UP000515135"/>
    </source>
</evidence>
<dbReference type="PANTHER" id="PTHR24043">
    <property type="entry name" value="SCAVENGER RECEPTOR CLASS F"/>
    <property type="match status" value="1"/>
</dbReference>
<keyword evidence="8" id="KW-1133">Transmembrane helix</keyword>
<dbReference type="Gene3D" id="2.170.300.10">
    <property type="entry name" value="Tie2 ligand-binding domain superfamily"/>
    <property type="match status" value="2"/>
</dbReference>
<keyword evidence="8" id="KW-0472">Membrane</keyword>
<dbReference type="KEGG" id="bbel:109462070"/>
<accession>A0A6P4Y5Z8</accession>
<evidence type="ECO:0000313" key="11">
    <source>
        <dbReference type="RefSeq" id="XP_019614127.1"/>
    </source>
</evidence>
<dbReference type="Gene3D" id="2.10.25.10">
    <property type="entry name" value="Laminin"/>
    <property type="match status" value="2"/>
</dbReference>
<evidence type="ECO:0000259" key="9">
    <source>
        <dbReference type="PROSITE" id="PS50026"/>
    </source>
</evidence>
<dbReference type="Pfam" id="PF00008">
    <property type="entry name" value="EGF"/>
    <property type="match status" value="2"/>
</dbReference>
<feature type="compositionally biased region" description="Basic and acidic residues" evidence="7">
    <location>
        <begin position="1"/>
        <end position="15"/>
    </location>
</feature>
<dbReference type="InterPro" id="IPR000742">
    <property type="entry name" value="EGF"/>
</dbReference>
<keyword evidence="4 6" id="KW-1015">Disulfide bond</keyword>
<dbReference type="RefSeq" id="XP_019614127.1">
    <property type="nucleotide sequence ID" value="XM_019758568.1"/>
</dbReference>
<dbReference type="FunFam" id="2.10.25.10:FF:000142">
    <property type="entry name" value="Crumbs cell polarity complex component 2"/>
    <property type="match status" value="1"/>
</dbReference>
<dbReference type="InterPro" id="IPR013032">
    <property type="entry name" value="EGF-like_CS"/>
</dbReference>
<name>A0A6P4Y5Z8_BRABE</name>
<dbReference type="PROSITE" id="PS01187">
    <property type="entry name" value="EGF_CA"/>
    <property type="match status" value="1"/>
</dbReference>
<dbReference type="InterPro" id="IPR042635">
    <property type="entry name" value="MEGF10/SREC1/2-like"/>
</dbReference>
<evidence type="ECO:0000256" key="7">
    <source>
        <dbReference type="SAM" id="MobiDB-lite"/>
    </source>
</evidence>
<feature type="domain" description="EGF-like" evidence="9">
    <location>
        <begin position="524"/>
        <end position="562"/>
    </location>
</feature>
<feature type="region of interest" description="Disordered" evidence="7">
    <location>
        <begin position="1"/>
        <end position="35"/>
    </location>
</feature>
<keyword evidence="8" id="KW-0812">Transmembrane</keyword>
<evidence type="ECO:0000256" key="2">
    <source>
        <dbReference type="ARBA" id="ARBA00022729"/>
    </source>
</evidence>
<protein>
    <submittedName>
        <fullName evidence="11">Sushi, nidogen and EGF-like domain-containing protein 1</fullName>
    </submittedName>
</protein>
<feature type="compositionally biased region" description="Acidic residues" evidence="7">
    <location>
        <begin position="16"/>
        <end position="33"/>
    </location>
</feature>
<evidence type="ECO:0000256" key="5">
    <source>
        <dbReference type="ARBA" id="ARBA00023180"/>
    </source>
</evidence>
<proteinExistence type="predicted"/>
<feature type="domain" description="EGF-like" evidence="9">
    <location>
        <begin position="313"/>
        <end position="344"/>
    </location>
</feature>
<dbReference type="CDD" id="cd00054">
    <property type="entry name" value="EGF_CA"/>
    <property type="match status" value="3"/>
</dbReference>
<dbReference type="PROSITE" id="PS50026">
    <property type="entry name" value="EGF_3"/>
    <property type="match status" value="3"/>
</dbReference>
<reference evidence="11" key="1">
    <citation type="submission" date="2025-08" db="UniProtKB">
        <authorList>
            <consortium name="RefSeq"/>
        </authorList>
    </citation>
    <scope>IDENTIFICATION</scope>
    <source>
        <tissue evidence="11">Gonad</tissue>
    </source>
</reference>
<feature type="transmembrane region" description="Helical" evidence="8">
    <location>
        <begin position="574"/>
        <end position="598"/>
    </location>
</feature>
<keyword evidence="3" id="KW-0677">Repeat</keyword>
<dbReference type="AlphaFoldDB" id="A0A6P4Y5Z8"/>
<feature type="disulfide bond" evidence="6">
    <location>
        <begin position="552"/>
        <end position="561"/>
    </location>
</feature>
<gene>
    <name evidence="11" type="primary">LOC109462070</name>
</gene>
<dbReference type="SMART" id="SM00181">
    <property type="entry name" value="EGF"/>
    <property type="match status" value="6"/>
</dbReference>
<keyword evidence="10" id="KW-1185">Reference proteome</keyword>
<evidence type="ECO:0000256" key="4">
    <source>
        <dbReference type="ARBA" id="ARBA00023157"/>
    </source>
</evidence>
<feature type="domain" description="EGF-like" evidence="9">
    <location>
        <begin position="485"/>
        <end position="521"/>
    </location>
</feature>
<dbReference type="Pfam" id="PF12661">
    <property type="entry name" value="hEGF"/>
    <property type="match status" value="1"/>
</dbReference>
<evidence type="ECO:0000256" key="1">
    <source>
        <dbReference type="ARBA" id="ARBA00022536"/>
    </source>
</evidence>
<dbReference type="Gene3D" id="2.60.40.10">
    <property type="entry name" value="Immunoglobulins"/>
    <property type="match status" value="1"/>
</dbReference>
<dbReference type="GO" id="GO:0005509">
    <property type="term" value="F:calcium ion binding"/>
    <property type="evidence" value="ECO:0007669"/>
    <property type="project" value="InterPro"/>
</dbReference>
<dbReference type="Proteomes" id="UP000515135">
    <property type="component" value="Unplaced"/>
</dbReference>
<evidence type="ECO:0000256" key="8">
    <source>
        <dbReference type="SAM" id="Phobius"/>
    </source>
</evidence>
<dbReference type="PROSITE" id="PS00010">
    <property type="entry name" value="ASX_HYDROXYL"/>
    <property type="match status" value="1"/>
</dbReference>
<keyword evidence="5" id="KW-0325">Glycoprotein</keyword>
<comment type="caution">
    <text evidence="6">Lacks conserved residue(s) required for the propagation of feature annotation.</text>
</comment>
<dbReference type="FunFam" id="2.170.300.10:FF:000003">
    <property type="entry name" value="tyrosine-protein kinase receptor Tie-1 isoform X1"/>
    <property type="match status" value="1"/>
</dbReference>
<feature type="disulfide bond" evidence="6">
    <location>
        <begin position="511"/>
        <end position="520"/>
    </location>
</feature>
<evidence type="ECO:0000256" key="6">
    <source>
        <dbReference type="PROSITE-ProRule" id="PRU00076"/>
    </source>
</evidence>
<dbReference type="InterPro" id="IPR013783">
    <property type="entry name" value="Ig-like_fold"/>
</dbReference>
<keyword evidence="2" id="KW-0732">Signal</keyword>
<feature type="disulfide bond" evidence="6">
    <location>
        <begin position="334"/>
        <end position="343"/>
    </location>
</feature>
<dbReference type="PROSITE" id="PS00022">
    <property type="entry name" value="EGF_1"/>
    <property type="match status" value="3"/>
</dbReference>
<keyword evidence="1 6" id="KW-0245">EGF-like domain</keyword>
<organism evidence="10 11">
    <name type="scientific">Branchiostoma belcheri</name>
    <name type="common">Amphioxus</name>
    <dbReference type="NCBI Taxonomy" id="7741"/>
    <lineage>
        <taxon>Eukaryota</taxon>
        <taxon>Metazoa</taxon>
        <taxon>Chordata</taxon>
        <taxon>Cephalochordata</taxon>
        <taxon>Leptocardii</taxon>
        <taxon>Amphioxiformes</taxon>
        <taxon>Branchiostomatidae</taxon>
        <taxon>Branchiostoma</taxon>
    </lineage>
</organism>